<evidence type="ECO:0000256" key="1">
    <source>
        <dbReference type="SAM" id="MobiDB-lite"/>
    </source>
</evidence>
<gene>
    <name evidence="2" type="ORF">MPH_07881</name>
</gene>
<reference evidence="2 3" key="1">
    <citation type="journal article" date="2012" name="BMC Genomics">
        <title>Tools to kill: Genome of one of the most destructive plant pathogenic fungi Macrophomina phaseolina.</title>
        <authorList>
            <person name="Islam M.S."/>
            <person name="Haque M.S."/>
            <person name="Islam M.M."/>
            <person name="Emdad E.M."/>
            <person name="Halim A."/>
            <person name="Hossen Q.M.M."/>
            <person name="Hossain M.Z."/>
            <person name="Ahmed B."/>
            <person name="Rahim S."/>
            <person name="Rahman M.S."/>
            <person name="Alam M.M."/>
            <person name="Hou S."/>
            <person name="Wan X."/>
            <person name="Saito J.A."/>
            <person name="Alam M."/>
        </authorList>
    </citation>
    <scope>NUCLEOTIDE SEQUENCE [LARGE SCALE GENOMIC DNA]</scope>
    <source>
        <strain evidence="2 3">MS6</strain>
    </source>
</reference>
<dbReference type="VEuPathDB" id="FungiDB:MPH_07881"/>
<feature type="compositionally biased region" description="Basic residues" evidence="1">
    <location>
        <begin position="62"/>
        <end position="71"/>
    </location>
</feature>
<protein>
    <submittedName>
        <fullName evidence="2">Uncharacterized protein</fullName>
    </submittedName>
</protein>
<sequence length="159" mass="17469">MSTRTKTRVLIRNCFDNSAFSSRALRMSASGPRRRARTKPKRLKIPVVCMIVSRTDRDAQARHTRSSGRKGGRADGRRALAPTIIQSAGSPSSAPQRCEERSPRSGQANIRYCFWKEEGCAGGCSGRRVETEIWPVSQSVLFDATQRGSFAFATVAGGF</sequence>
<comment type="caution">
    <text evidence="2">The sequence shown here is derived from an EMBL/GenBank/DDBJ whole genome shotgun (WGS) entry which is preliminary data.</text>
</comment>
<name>K2QYI2_MACPH</name>
<feature type="compositionally biased region" description="Polar residues" evidence="1">
    <location>
        <begin position="84"/>
        <end position="95"/>
    </location>
</feature>
<dbReference type="EMBL" id="AHHD01000334">
    <property type="protein sequence ID" value="EKG14981.1"/>
    <property type="molecule type" value="Genomic_DNA"/>
</dbReference>
<proteinExistence type="predicted"/>
<dbReference type="AlphaFoldDB" id="K2QYI2"/>
<evidence type="ECO:0000313" key="2">
    <source>
        <dbReference type="EMBL" id="EKG14981.1"/>
    </source>
</evidence>
<feature type="region of interest" description="Disordered" evidence="1">
    <location>
        <begin position="56"/>
        <end position="103"/>
    </location>
</feature>
<dbReference type="InParanoid" id="K2QYI2"/>
<accession>K2QYI2</accession>
<dbReference type="HOGENOM" id="CLU_1661100_0_0_1"/>
<evidence type="ECO:0000313" key="3">
    <source>
        <dbReference type="Proteomes" id="UP000007129"/>
    </source>
</evidence>
<dbReference type="Proteomes" id="UP000007129">
    <property type="component" value="Unassembled WGS sequence"/>
</dbReference>
<organism evidence="2 3">
    <name type="scientific">Macrophomina phaseolina (strain MS6)</name>
    <name type="common">Charcoal rot fungus</name>
    <dbReference type="NCBI Taxonomy" id="1126212"/>
    <lineage>
        <taxon>Eukaryota</taxon>
        <taxon>Fungi</taxon>
        <taxon>Dikarya</taxon>
        <taxon>Ascomycota</taxon>
        <taxon>Pezizomycotina</taxon>
        <taxon>Dothideomycetes</taxon>
        <taxon>Dothideomycetes incertae sedis</taxon>
        <taxon>Botryosphaeriales</taxon>
        <taxon>Botryosphaeriaceae</taxon>
        <taxon>Macrophomina</taxon>
    </lineage>
</organism>